<organism evidence="1 2">
    <name type="scientific">Eretmocerus hayati</name>
    <dbReference type="NCBI Taxonomy" id="131215"/>
    <lineage>
        <taxon>Eukaryota</taxon>
        <taxon>Metazoa</taxon>
        <taxon>Ecdysozoa</taxon>
        <taxon>Arthropoda</taxon>
        <taxon>Hexapoda</taxon>
        <taxon>Insecta</taxon>
        <taxon>Pterygota</taxon>
        <taxon>Neoptera</taxon>
        <taxon>Endopterygota</taxon>
        <taxon>Hymenoptera</taxon>
        <taxon>Apocrita</taxon>
        <taxon>Proctotrupomorpha</taxon>
        <taxon>Chalcidoidea</taxon>
        <taxon>Aphelinidae</taxon>
        <taxon>Aphelininae</taxon>
        <taxon>Eretmocerus</taxon>
    </lineage>
</organism>
<accession>A0ACC2NX04</accession>
<gene>
    <name evidence="1" type="ORF">QAD02_010917</name>
</gene>
<reference evidence="1" key="1">
    <citation type="submission" date="2023-04" db="EMBL/GenBank/DDBJ databases">
        <title>A chromosome-level genome assembly of the parasitoid wasp Eretmocerus hayati.</title>
        <authorList>
            <person name="Zhong Y."/>
            <person name="Liu S."/>
            <person name="Liu Y."/>
        </authorList>
    </citation>
    <scope>NUCLEOTIDE SEQUENCE</scope>
    <source>
        <strain evidence="1">ZJU_SS_LIU_2023</strain>
    </source>
</reference>
<sequence>MSQPGGFPGSALVTQLIRQFTKPLSQRVVRYAARRPLFQRYFLIAPGRAYHRLEASIEKLKSPTVLVTTPQARKIPTISEKEAVQIGSQLMVEVVIFALLVAVTIAEWFRSQLKSERKEERHRAEFQELEKSKLEAEQKLEKIQAEIEILRAAKAELMKEVAEDEAYEIEEMERQRRLERED</sequence>
<dbReference type="Proteomes" id="UP001239111">
    <property type="component" value="Chromosome 2"/>
</dbReference>
<evidence type="ECO:0000313" key="2">
    <source>
        <dbReference type="Proteomes" id="UP001239111"/>
    </source>
</evidence>
<protein>
    <submittedName>
        <fullName evidence="1">Uncharacterized protein</fullName>
    </submittedName>
</protein>
<evidence type="ECO:0000313" key="1">
    <source>
        <dbReference type="EMBL" id="KAJ8675131.1"/>
    </source>
</evidence>
<comment type="caution">
    <text evidence="1">The sequence shown here is derived from an EMBL/GenBank/DDBJ whole genome shotgun (WGS) entry which is preliminary data.</text>
</comment>
<keyword evidence="2" id="KW-1185">Reference proteome</keyword>
<dbReference type="EMBL" id="CM056742">
    <property type="protein sequence ID" value="KAJ8675131.1"/>
    <property type="molecule type" value="Genomic_DNA"/>
</dbReference>
<proteinExistence type="predicted"/>
<name>A0ACC2NX04_9HYME</name>